<sequence>MIFQKENTTRTRENDIYVFILMKIIFFGTPEFAIPSLKKLIEAGFNIAAVVTTPDEPTGRKGTLTPPPVKIFAEKNGLMFSQPTLLSDDRFFEEFKGLEPDVCIVVAYGKLIPKRYLEVPKYGFINIHPSLLPKYRGPSPIQSAILNGDSATGVSIMIIDEKMDHGPILKQIEYVISKDGYFYDTQKELADIGANLLLETLPEYLNGKIIPRKQNDGQATYVGMLDRHHGRIDWAKSAESIYNQVRALSLNPGTWTTLNGKTLNIFRAEMVELASYDKIIREKNRLLIRASNNYISPTVLQLEGKKILPIKDFLNGLGDDNIIIA</sequence>
<organism evidence="8 9">
    <name type="scientific">Candidatus Yanofskybacteria bacterium GW2011_GWE2_40_11</name>
    <dbReference type="NCBI Taxonomy" id="1619033"/>
    <lineage>
        <taxon>Bacteria</taxon>
        <taxon>Candidatus Yanofskyibacteriota</taxon>
    </lineage>
</organism>
<evidence type="ECO:0000313" key="9">
    <source>
        <dbReference type="Proteomes" id="UP000034072"/>
    </source>
</evidence>
<dbReference type="Gene3D" id="3.40.50.12230">
    <property type="match status" value="1"/>
</dbReference>
<dbReference type="Pfam" id="PF00551">
    <property type="entry name" value="Formyl_trans_N"/>
    <property type="match status" value="1"/>
</dbReference>
<feature type="domain" description="Formyl transferase C-terminal" evidence="7">
    <location>
        <begin position="226"/>
        <end position="317"/>
    </location>
</feature>
<dbReference type="AlphaFoldDB" id="A0A0G0QM89"/>
<keyword evidence="3 5" id="KW-0808">Transferase</keyword>
<reference evidence="8 9" key="1">
    <citation type="journal article" date="2015" name="Nature">
        <title>rRNA introns, odd ribosomes, and small enigmatic genomes across a large radiation of phyla.</title>
        <authorList>
            <person name="Brown C.T."/>
            <person name="Hug L.A."/>
            <person name="Thomas B.C."/>
            <person name="Sharon I."/>
            <person name="Castelle C.J."/>
            <person name="Singh A."/>
            <person name="Wilkins M.J."/>
            <person name="Williams K.H."/>
            <person name="Banfield J.F."/>
        </authorList>
    </citation>
    <scope>NUCLEOTIDE SEQUENCE [LARGE SCALE GENOMIC DNA]</scope>
</reference>
<keyword evidence="4 5" id="KW-0648">Protein biosynthesis</keyword>
<evidence type="ECO:0000256" key="2">
    <source>
        <dbReference type="ARBA" id="ARBA00012261"/>
    </source>
</evidence>
<feature type="domain" description="Formyl transferase N-terminal" evidence="6">
    <location>
        <begin position="22"/>
        <end position="200"/>
    </location>
</feature>
<dbReference type="InterPro" id="IPR011034">
    <property type="entry name" value="Formyl_transferase-like_C_sf"/>
</dbReference>
<gene>
    <name evidence="5" type="primary">fmt</name>
    <name evidence="8" type="ORF">UT75_C0001G0142</name>
</gene>
<evidence type="ECO:0000313" key="8">
    <source>
        <dbReference type="EMBL" id="KKR41238.1"/>
    </source>
</evidence>
<proteinExistence type="inferred from homology"/>
<dbReference type="HAMAP" id="MF_00182">
    <property type="entry name" value="Formyl_trans"/>
    <property type="match status" value="1"/>
</dbReference>
<evidence type="ECO:0000256" key="4">
    <source>
        <dbReference type="ARBA" id="ARBA00022917"/>
    </source>
</evidence>
<dbReference type="GO" id="GO:0005829">
    <property type="term" value="C:cytosol"/>
    <property type="evidence" value="ECO:0007669"/>
    <property type="project" value="TreeGrafter"/>
</dbReference>
<dbReference type="GO" id="GO:0004479">
    <property type="term" value="F:methionyl-tRNA formyltransferase activity"/>
    <property type="evidence" value="ECO:0007669"/>
    <property type="project" value="UniProtKB-UniRule"/>
</dbReference>
<evidence type="ECO:0000259" key="6">
    <source>
        <dbReference type="Pfam" id="PF00551"/>
    </source>
</evidence>
<dbReference type="InterPro" id="IPR041711">
    <property type="entry name" value="Met-tRNA-FMT_N"/>
</dbReference>
<dbReference type="Proteomes" id="UP000034072">
    <property type="component" value="Unassembled WGS sequence"/>
</dbReference>
<dbReference type="PANTHER" id="PTHR11138:SF5">
    <property type="entry name" value="METHIONYL-TRNA FORMYLTRANSFERASE, MITOCHONDRIAL"/>
    <property type="match status" value="1"/>
</dbReference>
<dbReference type="InterPro" id="IPR044135">
    <property type="entry name" value="Met-tRNA-FMT_C"/>
</dbReference>
<evidence type="ECO:0000256" key="1">
    <source>
        <dbReference type="ARBA" id="ARBA00010699"/>
    </source>
</evidence>
<name>A0A0G0QM89_9BACT</name>
<comment type="function">
    <text evidence="5">Attaches a formyl group to the free amino group of methionyl-tRNA(fMet). The formyl group appears to play a dual role in the initiator identity of N-formylmethionyl-tRNA by promoting its recognition by IF2 and preventing the misappropriation of this tRNA by the elongation apparatus.</text>
</comment>
<dbReference type="InterPro" id="IPR005794">
    <property type="entry name" value="Fmt"/>
</dbReference>
<evidence type="ECO:0000256" key="3">
    <source>
        <dbReference type="ARBA" id="ARBA00022679"/>
    </source>
</evidence>
<dbReference type="CDD" id="cd08646">
    <property type="entry name" value="FMT_core_Met-tRNA-FMT_N"/>
    <property type="match status" value="1"/>
</dbReference>
<comment type="similarity">
    <text evidence="1 5">Belongs to the Fmt family.</text>
</comment>
<evidence type="ECO:0000259" key="7">
    <source>
        <dbReference type="Pfam" id="PF02911"/>
    </source>
</evidence>
<dbReference type="InterPro" id="IPR002376">
    <property type="entry name" value="Formyl_transf_N"/>
</dbReference>
<dbReference type="SUPFAM" id="SSF50486">
    <property type="entry name" value="FMT C-terminal domain-like"/>
    <property type="match status" value="1"/>
</dbReference>
<accession>A0A0G0QM89</accession>
<comment type="caution">
    <text evidence="8">The sequence shown here is derived from an EMBL/GenBank/DDBJ whole genome shotgun (WGS) entry which is preliminary data.</text>
</comment>
<comment type="catalytic activity">
    <reaction evidence="5">
        <text>L-methionyl-tRNA(fMet) + (6R)-10-formyltetrahydrofolate = N-formyl-L-methionyl-tRNA(fMet) + (6S)-5,6,7,8-tetrahydrofolate + H(+)</text>
        <dbReference type="Rhea" id="RHEA:24380"/>
        <dbReference type="Rhea" id="RHEA-COMP:9952"/>
        <dbReference type="Rhea" id="RHEA-COMP:9953"/>
        <dbReference type="ChEBI" id="CHEBI:15378"/>
        <dbReference type="ChEBI" id="CHEBI:57453"/>
        <dbReference type="ChEBI" id="CHEBI:78530"/>
        <dbReference type="ChEBI" id="CHEBI:78844"/>
        <dbReference type="ChEBI" id="CHEBI:195366"/>
        <dbReference type="EC" id="2.1.2.9"/>
    </reaction>
</comment>
<dbReference type="PATRIC" id="fig|1619033.3.peg.145"/>
<dbReference type="CDD" id="cd08704">
    <property type="entry name" value="Met_tRNA_FMT_C"/>
    <property type="match status" value="1"/>
</dbReference>
<dbReference type="PANTHER" id="PTHR11138">
    <property type="entry name" value="METHIONYL-TRNA FORMYLTRANSFERASE"/>
    <property type="match status" value="1"/>
</dbReference>
<dbReference type="EC" id="2.1.2.9" evidence="2 5"/>
<protein>
    <recommendedName>
        <fullName evidence="2 5">Methionyl-tRNA formyltransferase</fullName>
        <ecNumber evidence="2 5">2.1.2.9</ecNumber>
    </recommendedName>
</protein>
<dbReference type="EMBL" id="LBXZ01000001">
    <property type="protein sequence ID" value="KKR41238.1"/>
    <property type="molecule type" value="Genomic_DNA"/>
</dbReference>
<feature type="binding site" evidence="5">
    <location>
        <begin position="130"/>
        <end position="133"/>
    </location>
    <ligand>
        <name>(6S)-5,6,7,8-tetrahydrofolate</name>
        <dbReference type="ChEBI" id="CHEBI:57453"/>
    </ligand>
</feature>
<dbReference type="InterPro" id="IPR036477">
    <property type="entry name" value="Formyl_transf_N_sf"/>
</dbReference>
<dbReference type="NCBIfam" id="TIGR00460">
    <property type="entry name" value="fmt"/>
    <property type="match status" value="1"/>
</dbReference>
<evidence type="ECO:0000256" key="5">
    <source>
        <dbReference type="HAMAP-Rule" id="MF_00182"/>
    </source>
</evidence>
<dbReference type="Pfam" id="PF02911">
    <property type="entry name" value="Formyl_trans_C"/>
    <property type="match status" value="1"/>
</dbReference>
<dbReference type="InterPro" id="IPR005793">
    <property type="entry name" value="Formyl_trans_C"/>
</dbReference>
<dbReference type="SUPFAM" id="SSF53328">
    <property type="entry name" value="Formyltransferase"/>
    <property type="match status" value="1"/>
</dbReference>